<dbReference type="InterPro" id="IPR005312">
    <property type="entry name" value="DUF1759"/>
</dbReference>
<accession>A0A8S4G9M6</accession>
<sequence length="343" mass="38931">MDEQQAVRESFEDKYYQSIAKAKYLLQKHSTSARITDHSVADQTIKESQADSSEAIKYPDISLPTFSGDVSEWVEFRATYDALINQSNLKPIQKYKYLRSCLKGSALEAIGSLEFSDEGYAIAWQLLCERYNNPKILVNNHLRALFNVDKVPSNPSALRALVDNISKHLRTLKSLNEFKTFLRSRADLLETMNQLQPADHANRTSASEKAMVTTARDHSEPNKLAIENQEKYPRAADAIKRYFYYDDWIYGADDEGTVIETAKQVCNDNTELTNSQPTEFGDSQNTHKVLGLTWSNHTDRLLYLLKEHPVPEKGLTVTTARTLVLRAIELDLAVISENVFKDG</sequence>
<dbReference type="Pfam" id="PF03564">
    <property type="entry name" value="DUF1759"/>
    <property type="match status" value="1"/>
</dbReference>
<evidence type="ECO:0000313" key="1">
    <source>
        <dbReference type="EMBL" id="CAG9137785.1"/>
    </source>
</evidence>
<keyword evidence="2" id="KW-1185">Reference proteome</keyword>
<dbReference type="AlphaFoldDB" id="A0A8S4G9M6"/>
<gene>
    <name evidence="1" type="ORF">PLXY2_LOCUS16049</name>
</gene>
<dbReference type="Proteomes" id="UP000653454">
    <property type="component" value="Unassembled WGS sequence"/>
</dbReference>
<reference evidence="1" key="1">
    <citation type="submission" date="2020-11" db="EMBL/GenBank/DDBJ databases">
        <authorList>
            <person name="Whiteford S."/>
        </authorList>
    </citation>
    <scope>NUCLEOTIDE SEQUENCE</scope>
</reference>
<organism evidence="1 2">
    <name type="scientific">Plutella xylostella</name>
    <name type="common">Diamondback moth</name>
    <name type="synonym">Plutella maculipennis</name>
    <dbReference type="NCBI Taxonomy" id="51655"/>
    <lineage>
        <taxon>Eukaryota</taxon>
        <taxon>Metazoa</taxon>
        <taxon>Ecdysozoa</taxon>
        <taxon>Arthropoda</taxon>
        <taxon>Hexapoda</taxon>
        <taxon>Insecta</taxon>
        <taxon>Pterygota</taxon>
        <taxon>Neoptera</taxon>
        <taxon>Endopterygota</taxon>
        <taxon>Lepidoptera</taxon>
        <taxon>Glossata</taxon>
        <taxon>Ditrysia</taxon>
        <taxon>Yponomeutoidea</taxon>
        <taxon>Plutellidae</taxon>
        <taxon>Plutella</taxon>
    </lineage>
</organism>
<dbReference type="EMBL" id="CAJHNJ030000412">
    <property type="protein sequence ID" value="CAG9137785.1"/>
    <property type="molecule type" value="Genomic_DNA"/>
</dbReference>
<protein>
    <submittedName>
        <fullName evidence="1">(diamondback moth) hypothetical protein</fullName>
    </submittedName>
</protein>
<comment type="caution">
    <text evidence="1">The sequence shown here is derived from an EMBL/GenBank/DDBJ whole genome shotgun (WGS) entry which is preliminary data.</text>
</comment>
<dbReference type="PANTHER" id="PTHR22954">
    <property type="entry name" value="RETROVIRAL PROTEASE-RELATED"/>
    <property type="match status" value="1"/>
</dbReference>
<evidence type="ECO:0000313" key="2">
    <source>
        <dbReference type="Proteomes" id="UP000653454"/>
    </source>
</evidence>
<name>A0A8S4G9M6_PLUXY</name>
<dbReference type="PANTHER" id="PTHR22954:SF3">
    <property type="entry name" value="PROTEIN CBG08539"/>
    <property type="match status" value="1"/>
</dbReference>
<proteinExistence type="predicted"/>